<evidence type="ECO:0000256" key="3">
    <source>
        <dbReference type="SAM" id="Phobius"/>
    </source>
</evidence>
<dbReference type="GO" id="GO:0008270">
    <property type="term" value="F:zinc ion binding"/>
    <property type="evidence" value="ECO:0007669"/>
    <property type="project" value="UniProtKB-KW"/>
</dbReference>
<keyword evidence="5" id="KW-0479">Metal-binding</keyword>
<keyword evidence="2" id="KW-0804">Transcription</keyword>
<dbReference type="InterPro" id="IPR041916">
    <property type="entry name" value="Anti_sigma_zinc_sf"/>
</dbReference>
<name>A0A1G7Z8C0_9MICO</name>
<dbReference type="InterPro" id="IPR027383">
    <property type="entry name" value="Znf_put"/>
</dbReference>
<accession>A0A1G7Z8C0</accession>
<dbReference type="EMBL" id="LT629692">
    <property type="protein sequence ID" value="SDH04855.1"/>
    <property type="molecule type" value="Genomic_DNA"/>
</dbReference>
<dbReference type="Proteomes" id="UP000199009">
    <property type="component" value="Chromosome I"/>
</dbReference>
<evidence type="ECO:0000259" key="4">
    <source>
        <dbReference type="Pfam" id="PF13490"/>
    </source>
</evidence>
<feature type="transmembrane region" description="Helical" evidence="3">
    <location>
        <begin position="99"/>
        <end position="122"/>
    </location>
</feature>
<dbReference type="OrthoDB" id="5242431at2"/>
<keyword evidence="3" id="KW-1133">Transmembrane helix</keyword>
<evidence type="ECO:0000256" key="2">
    <source>
        <dbReference type="ARBA" id="ARBA00023163"/>
    </source>
</evidence>
<keyword evidence="3" id="KW-0812">Transmembrane</keyword>
<keyword evidence="5" id="KW-0863">Zinc-finger</keyword>
<feature type="domain" description="Putative zinc-finger" evidence="4">
    <location>
        <begin position="13"/>
        <end position="39"/>
    </location>
</feature>
<sequence length="239" mass="25667">MNPEHEHFAQWDGAYAVGALSPTERRLFEAHLEDCELCRRAVGELGPTVGLMSRISNERASAIDAWALDEQDAAVGPSTDLRDAIVSVARHRRRRRRRIVRIVSAAAAALLIVCAVAVPAALQRSASRESYALETVIDVPLEASVALTGVAWGTRIDLECSYASDGGSERPAEGRPYSLTVIAADGQASTVSTWRALPGSTARLSAATALDADQIAAIEIRSLTSDRILMRHEFDPPAP</sequence>
<reference evidence="5 6" key="1">
    <citation type="submission" date="2016-10" db="EMBL/GenBank/DDBJ databases">
        <authorList>
            <person name="de Groot N.N."/>
        </authorList>
    </citation>
    <scope>NUCLEOTIDE SEQUENCE [LARGE SCALE GENOMIC DNA]</scope>
    <source>
        <strain evidence="5 6">DSM 23142</strain>
    </source>
</reference>
<dbReference type="STRING" id="370764.SAMN04489810_1978"/>
<keyword evidence="1" id="KW-0805">Transcription regulation</keyword>
<organism evidence="5 6">
    <name type="scientific">Microbacterium pygmaeum</name>
    <dbReference type="NCBI Taxonomy" id="370764"/>
    <lineage>
        <taxon>Bacteria</taxon>
        <taxon>Bacillati</taxon>
        <taxon>Actinomycetota</taxon>
        <taxon>Actinomycetes</taxon>
        <taxon>Micrococcales</taxon>
        <taxon>Microbacteriaceae</taxon>
        <taxon>Microbacterium</taxon>
    </lineage>
</organism>
<evidence type="ECO:0000256" key="1">
    <source>
        <dbReference type="ARBA" id="ARBA00023015"/>
    </source>
</evidence>
<dbReference type="AlphaFoldDB" id="A0A1G7Z8C0"/>
<dbReference type="Pfam" id="PF13490">
    <property type="entry name" value="zf-HC2"/>
    <property type="match status" value="1"/>
</dbReference>
<gene>
    <name evidence="5" type="ORF">SAMN04489810_1978</name>
</gene>
<proteinExistence type="predicted"/>
<dbReference type="RefSeq" id="WP_091489235.1">
    <property type="nucleotide sequence ID" value="NZ_LT629692.1"/>
</dbReference>
<evidence type="ECO:0000313" key="5">
    <source>
        <dbReference type="EMBL" id="SDH04855.1"/>
    </source>
</evidence>
<protein>
    <submittedName>
        <fullName evidence="5">Putative zinc-finger</fullName>
    </submittedName>
</protein>
<keyword evidence="5" id="KW-0862">Zinc</keyword>
<dbReference type="Gene3D" id="1.10.10.1320">
    <property type="entry name" value="Anti-sigma factor, zinc-finger domain"/>
    <property type="match status" value="1"/>
</dbReference>
<keyword evidence="3" id="KW-0472">Membrane</keyword>
<evidence type="ECO:0000313" key="6">
    <source>
        <dbReference type="Proteomes" id="UP000199009"/>
    </source>
</evidence>
<keyword evidence="6" id="KW-1185">Reference proteome</keyword>